<dbReference type="AlphaFoldDB" id="A0AAV7M337"/>
<comment type="subcellular location">
    <subcellularLocation>
        <location evidence="1">Endosome membrane</location>
        <topology evidence="1">Peripheral membrane protein</topology>
        <orientation evidence="1">Cytoplasmic side</orientation>
    </subcellularLocation>
    <subcellularLocation>
        <location evidence="2">Late endosome membrane</location>
    </subcellularLocation>
    <subcellularLocation>
        <location evidence="3">Lysosome membrane</location>
        <topology evidence="3">Peripheral membrane protein</topology>
        <orientation evidence="3">Cytoplasmic side</orientation>
    </subcellularLocation>
</comment>
<accession>A0AAV7M337</accession>
<evidence type="ECO:0000313" key="9">
    <source>
        <dbReference type="EMBL" id="KAJ1097225.1"/>
    </source>
</evidence>
<evidence type="ECO:0000256" key="2">
    <source>
        <dbReference type="ARBA" id="ARBA00004414"/>
    </source>
</evidence>
<evidence type="ECO:0000256" key="1">
    <source>
        <dbReference type="ARBA" id="ARBA00004125"/>
    </source>
</evidence>
<dbReference type="GO" id="GO:0008270">
    <property type="term" value="F:zinc ion binding"/>
    <property type="evidence" value="ECO:0007669"/>
    <property type="project" value="TreeGrafter"/>
</dbReference>
<evidence type="ECO:0000259" key="8">
    <source>
        <dbReference type="PROSITE" id="PS51837"/>
    </source>
</evidence>
<gene>
    <name evidence="9" type="ORF">NDU88_002350</name>
</gene>
<dbReference type="GO" id="GO:0005634">
    <property type="term" value="C:nucleus"/>
    <property type="evidence" value="ECO:0007669"/>
    <property type="project" value="TreeGrafter"/>
</dbReference>
<evidence type="ECO:0000256" key="3">
    <source>
        <dbReference type="ARBA" id="ARBA00004630"/>
    </source>
</evidence>
<dbReference type="InterPro" id="IPR006629">
    <property type="entry name" value="LITAF"/>
</dbReference>
<evidence type="ECO:0000256" key="5">
    <source>
        <dbReference type="ARBA" id="ARBA00022723"/>
    </source>
</evidence>
<dbReference type="PANTHER" id="PTHR23292">
    <property type="entry name" value="LIPOPOLYSACCHARIDE-INDUCED TUMOR NECROSIS FACTOR-ALPHA FACTOR"/>
    <property type="match status" value="1"/>
</dbReference>
<proteinExistence type="inferred from homology"/>
<comment type="caution">
    <text evidence="9">The sequence shown here is derived from an EMBL/GenBank/DDBJ whole genome shotgun (WGS) entry which is preliminary data.</text>
</comment>
<dbReference type="PANTHER" id="PTHR23292:SF46">
    <property type="entry name" value="LIPOPOLYSACCHARIDE-INDUCED TUMOR NECROSIS FACTOR-ALPHA FACTOR HOMOLOG"/>
    <property type="match status" value="1"/>
</dbReference>
<evidence type="ECO:0000256" key="7">
    <source>
        <dbReference type="ARBA" id="ARBA00023136"/>
    </source>
</evidence>
<name>A0AAV7M337_PLEWA</name>
<keyword evidence="5" id="KW-0479">Metal-binding</keyword>
<organism evidence="9 10">
    <name type="scientific">Pleurodeles waltl</name>
    <name type="common">Iberian ribbed newt</name>
    <dbReference type="NCBI Taxonomy" id="8319"/>
    <lineage>
        <taxon>Eukaryota</taxon>
        <taxon>Metazoa</taxon>
        <taxon>Chordata</taxon>
        <taxon>Craniata</taxon>
        <taxon>Vertebrata</taxon>
        <taxon>Euteleostomi</taxon>
        <taxon>Amphibia</taxon>
        <taxon>Batrachia</taxon>
        <taxon>Caudata</taxon>
        <taxon>Salamandroidea</taxon>
        <taxon>Salamandridae</taxon>
        <taxon>Pleurodelinae</taxon>
        <taxon>Pleurodeles</taxon>
    </lineage>
</organism>
<evidence type="ECO:0000313" key="10">
    <source>
        <dbReference type="Proteomes" id="UP001066276"/>
    </source>
</evidence>
<keyword evidence="6" id="KW-0862">Zinc</keyword>
<evidence type="ECO:0000256" key="6">
    <source>
        <dbReference type="ARBA" id="ARBA00022833"/>
    </source>
</evidence>
<dbReference type="Pfam" id="PF10601">
    <property type="entry name" value="zf-LITAF-like"/>
    <property type="match status" value="1"/>
</dbReference>
<feature type="domain" description="LITAF" evidence="8">
    <location>
        <begin position="119"/>
        <end position="204"/>
    </location>
</feature>
<protein>
    <recommendedName>
        <fullName evidence="8">LITAF domain-containing protein</fullName>
    </recommendedName>
</protein>
<dbReference type="Proteomes" id="UP001066276">
    <property type="component" value="Chromosome 10"/>
</dbReference>
<sequence length="205" mass="22216">MPCLFTRRNVDCRHSCKKLDLGGNLDEPHHCIICQGTMQAPSAPYPTAPSPYQPAPGGYQMSGGYPPQPIPEGYPAVPQAPPSYAEATVHQYNPPPGHDMKNMNNPPYPVQPPTAPITVQTVYVQQPSVSFYDRPVQLCCPSCNQMVVTRVSFNAGALTWLSCGGLCIMGCALGCCLIPFCVDALQDADHYCPNCKALLGTYKRL</sequence>
<dbReference type="EMBL" id="JANPWB010000014">
    <property type="protein sequence ID" value="KAJ1097225.1"/>
    <property type="molecule type" value="Genomic_DNA"/>
</dbReference>
<dbReference type="InterPro" id="IPR037519">
    <property type="entry name" value="LITAF_fam"/>
</dbReference>
<comment type="similarity">
    <text evidence="4">Belongs to the CDIP1/LITAF family.</text>
</comment>
<dbReference type="PROSITE" id="PS51837">
    <property type="entry name" value="LITAF"/>
    <property type="match status" value="1"/>
</dbReference>
<dbReference type="GO" id="GO:0098574">
    <property type="term" value="C:cytoplasmic side of lysosomal membrane"/>
    <property type="evidence" value="ECO:0007669"/>
    <property type="project" value="TreeGrafter"/>
</dbReference>
<dbReference type="GO" id="GO:0001817">
    <property type="term" value="P:regulation of cytokine production"/>
    <property type="evidence" value="ECO:0007669"/>
    <property type="project" value="TreeGrafter"/>
</dbReference>
<reference evidence="9" key="1">
    <citation type="journal article" date="2022" name="bioRxiv">
        <title>Sequencing and chromosome-scale assembly of the giantPleurodeles waltlgenome.</title>
        <authorList>
            <person name="Brown T."/>
            <person name="Elewa A."/>
            <person name="Iarovenko S."/>
            <person name="Subramanian E."/>
            <person name="Araus A.J."/>
            <person name="Petzold A."/>
            <person name="Susuki M."/>
            <person name="Suzuki K.-i.T."/>
            <person name="Hayashi T."/>
            <person name="Toyoda A."/>
            <person name="Oliveira C."/>
            <person name="Osipova E."/>
            <person name="Leigh N.D."/>
            <person name="Simon A."/>
            <person name="Yun M.H."/>
        </authorList>
    </citation>
    <scope>NUCLEOTIDE SEQUENCE</scope>
    <source>
        <strain evidence="9">20211129_DDA</strain>
        <tissue evidence="9">Liver</tissue>
    </source>
</reference>
<keyword evidence="10" id="KW-1185">Reference proteome</keyword>
<evidence type="ECO:0000256" key="4">
    <source>
        <dbReference type="ARBA" id="ARBA00005975"/>
    </source>
</evidence>
<dbReference type="GO" id="GO:0098560">
    <property type="term" value="C:cytoplasmic side of late endosome membrane"/>
    <property type="evidence" value="ECO:0007669"/>
    <property type="project" value="TreeGrafter"/>
</dbReference>
<keyword evidence="7" id="KW-0472">Membrane</keyword>
<dbReference type="SMART" id="SM00714">
    <property type="entry name" value="LITAF"/>
    <property type="match status" value="1"/>
</dbReference>